<keyword evidence="1" id="KW-0812">Transmembrane</keyword>
<sequence length="113" mass="13020">MLTQASFSISVTLAIITVILAVMVQIFKRWKALTGYFAAVTRRIGNKSFISELHSAAPVIQENGHLLDSYLLICIWPITLIFVFLAAYVLWQRFFKERNIIITLEERVPLNEY</sequence>
<evidence type="ECO:0000256" key="1">
    <source>
        <dbReference type="SAM" id="Phobius"/>
    </source>
</evidence>
<accession>A0A0C2IEQ2</accession>
<reference evidence="2 3" key="1">
    <citation type="journal article" date="2014" name="Genome Biol. Evol.">
        <title>The genome of the myxosporean Thelohanellus kitauei shows adaptations to nutrient acquisition within its fish host.</title>
        <authorList>
            <person name="Yang Y."/>
            <person name="Xiong J."/>
            <person name="Zhou Z."/>
            <person name="Huo F."/>
            <person name="Miao W."/>
            <person name="Ran C."/>
            <person name="Liu Y."/>
            <person name="Zhang J."/>
            <person name="Feng J."/>
            <person name="Wang M."/>
            <person name="Wang M."/>
            <person name="Wang L."/>
            <person name="Yao B."/>
        </authorList>
    </citation>
    <scope>NUCLEOTIDE SEQUENCE [LARGE SCALE GENOMIC DNA]</scope>
    <source>
        <strain evidence="2">Wuqing</strain>
    </source>
</reference>
<evidence type="ECO:0000313" key="2">
    <source>
        <dbReference type="EMBL" id="KII63778.1"/>
    </source>
</evidence>
<keyword evidence="1" id="KW-1133">Transmembrane helix</keyword>
<feature type="transmembrane region" description="Helical" evidence="1">
    <location>
        <begin position="7"/>
        <end position="27"/>
    </location>
</feature>
<protein>
    <submittedName>
        <fullName evidence="2">Uncharacterized protein</fullName>
    </submittedName>
</protein>
<dbReference type="Proteomes" id="UP000031668">
    <property type="component" value="Unassembled WGS sequence"/>
</dbReference>
<name>A0A0C2IEQ2_THEKT</name>
<gene>
    <name evidence="2" type="ORF">RF11_15012</name>
</gene>
<dbReference type="AlphaFoldDB" id="A0A0C2IEQ2"/>
<keyword evidence="1" id="KW-0472">Membrane</keyword>
<proteinExistence type="predicted"/>
<feature type="transmembrane region" description="Helical" evidence="1">
    <location>
        <begin position="70"/>
        <end position="91"/>
    </location>
</feature>
<organism evidence="2 3">
    <name type="scientific">Thelohanellus kitauei</name>
    <name type="common">Myxosporean</name>
    <dbReference type="NCBI Taxonomy" id="669202"/>
    <lineage>
        <taxon>Eukaryota</taxon>
        <taxon>Metazoa</taxon>
        <taxon>Cnidaria</taxon>
        <taxon>Myxozoa</taxon>
        <taxon>Myxosporea</taxon>
        <taxon>Bivalvulida</taxon>
        <taxon>Platysporina</taxon>
        <taxon>Myxobolidae</taxon>
        <taxon>Thelohanellus</taxon>
    </lineage>
</organism>
<keyword evidence="3" id="KW-1185">Reference proteome</keyword>
<evidence type="ECO:0000313" key="3">
    <source>
        <dbReference type="Proteomes" id="UP000031668"/>
    </source>
</evidence>
<comment type="caution">
    <text evidence="2">The sequence shown here is derived from an EMBL/GenBank/DDBJ whole genome shotgun (WGS) entry which is preliminary data.</text>
</comment>
<dbReference type="EMBL" id="JWZT01004591">
    <property type="protein sequence ID" value="KII63778.1"/>
    <property type="molecule type" value="Genomic_DNA"/>
</dbReference>